<evidence type="ECO:0000256" key="3">
    <source>
        <dbReference type="ARBA" id="ARBA00023157"/>
    </source>
</evidence>
<evidence type="ECO:0000256" key="6">
    <source>
        <dbReference type="SAM" id="MobiDB-lite"/>
    </source>
</evidence>
<evidence type="ECO:0000256" key="5">
    <source>
        <dbReference type="PROSITE-ProRule" id="PRU00059"/>
    </source>
</evidence>
<dbReference type="InterPro" id="IPR000859">
    <property type="entry name" value="CUB_dom"/>
</dbReference>
<reference evidence="9" key="1">
    <citation type="submission" date="2025-08" db="UniProtKB">
        <authorList>
            <consortium name="RefSeq"/>
        </authorList>
    </citation>
    <scope>IDENTIFICATION</scope>
    <source>
        <tissue evidence="9">Gonads</tissue>
    </source>
</reference>
<dbReference type="InterPro" id="IPR035914">
    <property type="entry name" value="Sperma_CUB_dom_sf"/>
</dbReference>
<evidence type="ECO:0000259" key="7">
    <source>
        <dbReference type="PROSITE" id="PS01180"/>
    </source>
</evidence>
<dbReference type="SMART" id="SM00042">
    <property type="entry name" value="CUB"/>
    <property type="match status" value="1"/>
</dbReference>
<feature type="domain" description="CUB" evidence="7">
    <location>
        <begin position="44"/>
        <end position="155"/>
    </location>
</feature>
<keyword evidence="4" id="KW-0325">Glycoprotein</keyword>
<feature type="compositionally biased region" description="Polar residues" evidence="6">
    <location>
        <begin position="345"/>
        <end position="354"/>
    </location>
</feature>
<dbReference type="AlphaFoldDB" id="A0A1S3HSC1"/>
<dbReference type="STRING" id="7574.A0A1S3HSC1"/>
<dbReference type="SUPFAM" id="SSF49854">
    <property type="entry name" value="Spermadhesin, CUB domain"/>
    <property type="match status" value="1"/>
</dbReference>
<keyword evidence="8" id="KW-1185">Reference proteome</keyword>
<keyword evidence="3" id="KW-1015">Disulfide bond</keyword>
<feature type="compositionally biased region" description="Low complexity" evidence="6">
    <location>
        <begin position="293"/>
        <end position="341"/>
    </location>
</feature>
<evidence type="ECO:0000313" key="9">
    <source>
        <dbReference type="RefSeq" id="XP_013388932.1"/>
    </source>
</evidence>
<dbReference type="PANTHER" id="PTHR24251">
    <property type="entry name" value="OVOCHYMASE-RELATED"/>
    <property type="match status" value="1"/>
</dbReference>
<proteinExistence type="predicted"/>
<name>A0A1S3HSC1_LINAN</name>
<sequence length="404" mass="43799">MSNTGFLNIQILTNTELLLDLNRLGTVESQGFHATLEAYDRNDCGGHFIAGNGYITSPSYPNNYPDRSLCVYEIRAADTSRDVLLHFVDFQLEAHSNCVWDRIKVRHELSNGSTGEVTVCGSTVPADVIAKTISVLFYADYSANLRGFRAAYSVYQPPTIAPLALLDGDVEIIDRNLRAQATTQKSTSMTTIQPTDVMMSTYIASKTNVESRHISLGSTVNFKEETSTFIDTSTGTDAEPIATIIITDVRSTFTDSSMEVNPELIFMFTEISSASTDISTETNSETTFMVRETSSTFTNTNSEPTETSSSSTEVLTETSSVSTSVPIKTSSDSTDISTETILEPTKTSSPGNSTEVISEATLMPIGTSSSLTDTLANTISDTMAFLERSLSSTDISTVPSREHT</sequence>
<organism evidence="8 9">
    <name type="scientific">Lingula anatina</name>
    <name type="common">Brachiopod</name>
    <name type="synonym">Lingula unguis</name>
    <dbReference type="NCBI Taxonomy" id="7574"/>
    <lineage>
        <taxon>Eukaryota</taxon>
        <taxon>Metazoa</taxon>
        <taxon>Spiralia</taxon>
        <taxon>Lophotrochozoa</taxon>
        <taxon>Brachiopoda</taxon>
        <taxon>Linguliformea</taxon>
        <taxon>Lingulata</taxon>
        <taxon>Lingulida</taxon>
        <taxon>Linguloidea</taxon>
        <taxon>Lingulidae</taxon>
        <taxon>Lingula</taxon>
    </lineage>
</organism>
<protein>
    <submittedName>
        <fullName evidence="9">Location of vulva defective 1-like</fullName>
    </submittedName>
</protein>
<comment type="caution">
    <text evidence="5">Lacks conserved residue(s) required for the propagation of feature annotation.</text>
</comment>
<evidence type="ECO:0000256" key="4">
    <source>
        <dbReference type="ARBA" id="ARBA00023180"/>
    </source>
</evidence>
<dbReference type="FunFam" id="2.60.120.290:FF:000003">
    <property type="entry name" value="Neuropilin"/>
    <property type="match status" value="1"/>
</dbReference>
<dbReference type="CDD" id="cd00041">
    <property type="entry name" value="CUB"/>
    <property type="match status" value="1"/>
</dbReference>
<feature type="non-terminal residue" evidence="9">
    <location>
        <position position="404"/>
    </location>
</feature>
<dbReference type="InParanoid" id="A0A1S3HSC1"/>
<dbReference type="Pfam" id="PF00431">
    <property type="entry name" value="CUB"/>
    <property type="match status" value="1"/>
</dbReference>
<keyword evidence="2" id="KW-0677">Repeat</keyword>
<accession>A0A1S3HSC1</accession>
<evidence type="ECO:0000256" key="2">
    <source>
        <dbReference type="ARBA" id="ARBA00022737"/>
    </source>
</evidence>
<dbReference type="PROSITE" id="PS01180">
    <property type="entry name" value="CUB"/>
    <property type="match status" value="1"/>
</dbReference>
<keyword evidence="1" id="KW-0732">Signal</keyword>
<gene>
    <name evidence="9" type="primary">LOC106157740</name>
</gene>
<dbReference type="OrthoDB" id="5975444at2759"/>
<feature type="region of interest" description="Disordered" evidence="6">
    <location>
        <begin position="293"/>
        <end position="354"/>
    </location>
</feature>
<evidence type="ECO:0000313" key="8">
    <source>
        <dbReference type="Proteomes" id="UP000085678"/>
    </source>
</evidence>
<dbReference type="Gene3D" id="2.60.120.290">
    <property type="entry name" value="Spermadhesin, CUB domain"/>
    <property type="match status" value="1"/>
</dbReference>
<dbReference type="RefSeq" id="XP_013388932.1">
    <property type="nucleotide sequence ID" value="XM_013533478.1"/>
</dbReference>
<dbReference type="Proteomes" id="UP000085678">
    <property type="component" value="Unplaced"/>
</dbReference>
<dbReference type="GeneID" id="106157740"/>
<evidence type="ECO:0000256" key="1">
    <source>
        <dbReference type="ARBA" id="ARBA00022729"/>
    </source>
</evidence>
<dbReference type="KEGG" id="lak:106157740"/>